<evidence type="ECO:0000256" key="1">
    <source>
        <dbReference type="SAM" id="MobiDB-lite"/>
    </source>
</evidence>
<feature type="region of interest" description="Disordered" evidence="1">
    <location>
        <begin position="47"/>
        <end position="86"/>
    </location>
</feature>
<organism evidence="2 3">
    <name type="scientific">Araneus ventricosus</name>
    <name type="common">Orbweaver spider</name>
    <name type="synonym">Epeira ventricosa</name>
    <dbReference type="NCBI Taxonomy" id="182803"/>
    <lineage>
        <taxon>Eukaryota</taxon>
        <taxon>Metazoa</taxon>
        <taxon>Ecdysozoa</taxon>
        <taxon>Arthropoda</taxon>
        <taxon>Chelicerata</taxon>
        <taxon>Arachnida</taxon>
        <taxon>Araneae</taxon>
        <taxon>Araneomorphae</taxon>
        <taxon>Entelegynae</taxon>
        <taxon>Araneoidea</taxon>
        <taxon>Araneidae</taxon>
        <taxon>Araneus</taxon>
    </lineage>
</organism>
<gene>
    <name evidence="2" type="ORF">AVEN_41650_1</name>
</gene>
<keyword evidence="3" id="KW-1185">Reference proteome</keyword>
<accession>A0A4Y2V5A6</accession>
<feature type="compositionally biased region" description="Basic and acidic residues" evidence="1">
    <location>
        <begin position="68"/>
        <end position="86"/>
    </location>
</feature>
<protein>
    <submittedName>
        <fullName evidence="2">Uncharacterized protein</fullName>
    </submittedName>
</protein>
<dbReference type="Proteomes" id="UP000499080">
    <property type="component" value="Unassembled WGS sequence"/>
</dbReference>
<dbReference type="EMBL" id="BGPR01042512">
    <property type="protein sequence ID" value="GBO18917.1"/>
    <property type="molecule type" value="Genomic_DNA"/>
</dbReference>
<evidence type="ECO:0000313" key="2">
    <source>
        <dbReference type="EMBL" id="GBO18917.1"/>
    </source>
</evidence>
<feature type="compositionally biased region" description="Polar residues" evidence="1">
    <location>
        <begin position="47"/>
        <end position="61"/>
    </location>
</feature>
<dbReference type="AlphaFoldDB" id="A0A4Y2V5A6"/>
<name>A0A4Y2V5A6_ARAVE</name>
<comment type="caution">
    <text evidence="2">The sequence shown here is derived from an EMBL/GenBank/DDBJ whole genome shotgun (WGS) entry which is preliminary data.</text>
</comment>
<reference evidence="2 3" key="1">
    <citation type="journal article" date="2019" name="Sci. Rep.">
        <title>Orb-weaving spider Araneus ventricosus genome elucidates the spidroin gene catalogue.</title>
        <authorList>
            <person name="Kono N."/>
            <person name="Nakamura H."/>
            <person name="Ohtoshi R."/>
            <person name="Moran D.A.P."/>
            <person name="Shinohara A."/>
            <person name="Yoshida Y."/>
            <person name="Fujiwara M."/>
            <person name="Mori M."/>
            <person name="Tomita M."/>
            <person name="Arakawa K."/>
        </authorList>
    </citation>
    <scope>NUCLEOTIDE SEQUENCE [LARGE SCALE GENOMIC DNA]</scope>
</reference>
<evidence type="ECO:0000313" key="3">
    <source>
        <dbReference type="Proteomes" id="UP000499080"/>
    </source>
</evidence>
<sequence>MYLCEIILTVLAVGNPEGAPVENTHFSPHDFLSPICLATQKDLFSESPTQRPLVNQPSSEKVLQVYSRTKEKRSNTPREIPRKSEGKGIILPVPLLRRKKMAKRRDVFSQHDKSTRIFLISLLRAEIRIYPDDSM</sequence>
<proteinExistence type="predicted"/>